<organism evidence="2 3">
    <name type="scientific">Flaviramulus basaltis</name>
    <dbReference type="NCBI Taxonomy" id="369401"/>
    <lineage>
        <taxon>Bacteria</taxon>
        <taxon>Pseudomonadati</taxon>
        <taxon>Bacteroidota</taxon>
        <taxon>Flavobacteriia</taxon>
        <taxon>Flavobacteriales</taxon>
        <taxon>Flavobacteriaceae</taxon>
        <taxon>Flaviramulus</taxon>
    </lineage>
</organism>
<evidence type="ECO:0000313" key="3">
    <source>
        <dbReference type="Proteomes" id="UP000182544"/>
    </source>
</evidence>
<dbReference type="EMBL" id="FPKV01000003">
    <property type="protein sequence ID" value="SFZ93435.1"/>
    <property type="molecule type" value="Genomic_DNA"/>
</dbReference>
<feature type="domain" description="FAS1" evidence="1">
    <location>
        <begin position="37"/>
        <end position="171"/>
    </location>
</feature>
<dbReference type="PANTHER" id="PTHR10900">
    <property type="entry name" value="PERIOSTIN-RELATED"/>
    <property type="match status" value="1"/>
</dbReference>
<feature type="domain" description="FAS1" evidence="1">
    <location>
        <begin position="328"/>
        <end position="472"/>
    </location>
</feature>
<keyword evidence="3" id="KW-1185">Reference proteome</keyword>
<dbReference type="InterPro" id="IPR000782">
    <property type="entry name" value="FAS1_domain"/>
</dbReference>
<dbReference type="InterPro" id="IPR036378">
    <property type="entry name" value="FAS1_dom_sf"/>
</dbReference>
<reference evidence="2 3" key="1">
    <citation type="submission" date="2016-10" db="EMBL/GenBank/DDBJ databases">
        <authorList>
            <person name="de Groot N.N."/>
        </authorList>
    </citation>
    <scope>NUCLEOTIDE SEQUENCE [LARGE SCALE GENOMIC DNA]</scope>
    <source>
        <strain evidence="2 3">DSM 18180</strain>
    </source>
</reference>
<dbReference type="SUPFAM" id="SSF82153">
    <property type="entry name" value="FAS1 domain"/>
    <property type="match status" value="3"/>
</dbReference>
<feature type="domain" description="FAS1" evidence="1">
    <location>
        <begin position="173"/>
        <end position="316"/>
    </location>
</feature>
<dbReference type="STRING" id="369401.SAMN05428642_103132"/>
<proteinExistence type="predicted"/>
<sequence length="832" mass="90179">MKTTKNLYRFLSIVLVLLITSCNDDDDVLSQQLSENPQNISEIIAGNSELSTLSSALVQVGLDSILSTTTTYTVFAPNNDSFSGVDVSALTEEQLTNVLLNHVLSTVTPDFISTMSTGYLTSMAAGPGETNLSFYTNTSAGVTLNGMGAVVDNSSDFGATNGILHVVDGVLMPPTIVDHALANPDYNSFAQAIELAGLTDVLSDSDPDSDNYPFTLFAPNNAAMEYLMTQLNGAFGYSTLADIPVDVLQEIIQYHVIAGANTLAEDVDGTSQTSMQGESFSISGTVIDDASYNNGNIILTDVQGVNGIVHGTDKVLLPNTIFQDILGATLNIVERCDDRGFTSFLAAVEKAGMTDILATTEDLTLFAPNNDAFIALFLLTNNFESLDDFDTPEDIQLLTDLLNYHLYNGQLMVGDLVNDSSITTIYGDTFTVDLTGDNPRLKPSFADAIPSGLVNGNIGATNGIVHEINRVMIPDALLSNLGIDTGGCDGPHPVGDTDLVFFDWDGKDQYWGNLTTENDPAHSLDGSNYARANFQTGGTGWQDLFWRNGSTMNGQDIVGTNINDYVLKFDIKTITPLTAGQFRIRFHSDAIDSFYDWAPWNDTGEPLDTEGGWISVEIPLSVMAQTDYAAVNQEFGMAFEGADVLLNFAIDNVRFDAPGYSCGGPDPVDNTDLVFFDWDGKDQYWGNLTIENDPAHTLDGSNYGRANFSTGGTGWQDLFWRNGSTMNGQDIVGTNINDYVLKFDIKTITPLTAGQFRIRFHSDAIDSFYDWAPWNDTGEPLDTEGGWITVEIPLSVMAQTDYAAVNQEFGMAFEGADVLLNFAIDNVRFEAN</sequence>
<dbReference type="SMART" id="SM00554">
    <property type="entry name" value="FAS1"/>
    <property type="match status" value="3"/>
</dbReference>
<accession>A0A1K2IP13</accession>
<dbReference type="InterPro" id="IPR050904">
    <property type="entry name" value="Adhesion/Biosynth-related"/>
</dbReference>
<dbReference type="PANTHER" id="PTHR10900:SF77">
    <property type="entry name" value="FI19380P1"/>
    <property type="match status" value="1"/>
</dbReference>
<dbReference type="AlphaFoldDB" id="A0A1K2IP13"/>
<dbReference type="Pfam" id="PF18329">
    <property type="entry name" value="SGBP_B_XBD"/>
    <property type="match status" value="2"/>
</dbReference>
<dbReference type="RefSeq" id="WP_072402778.1">
    <property type="nucleotide sequence ID" value="NZ_FPKV01000003.1"/>
</dbReference>
<evidence type="ECO:0000259" key="1">
    <source>
        <dbReference type="PROSITE" id="PS50213"/>
    </source>
</evidence>
<dbReference type="GO" id="GO:0030247">
    <property type="term" value="F:polysaccharide binding"/>
    <property type="evidence" value="ECO:0007669"/>
    <property type="project" value="InterPro"/>
</dbReference>
<dbReference type="Gene3D" id="2.60.120.430">
    <property type="entry name" value="Galactose-binding lectin"/>
    <property type="match status" value="2"/>
</dbReference>
<dbReference type="PROSITE" id="PS51257">
    <property type="entry name" value="PROKAR_LIPOPROTEIN"/>
    <property type="match status" value="1"/>
</dbReference>
<evidence type="ECO:0000313" key="2">
    <source>
        <dbReference type="EMBL" id="SFZ93435.1"/>
    </source>
</evidence>
<dbReference type="PROSITE" id="PS50213">
    <property type="entry name" value="FAS1"/>
    <property type="match status" value="3"/>
</dbReference>
<dbReference type="Gene3D" id="2.30.180.10">
    <property type="entry name" value="FAS1 domain"/>
    <property type="match status" value="3"/>
</dbReference>
<dbReference type="Proteomes" id="UP000182544">
    <property type="component" value="Unassembled WGS sequence"/>
</dbReference>
<dbReference type="Pfam" id="PF02469">
    <property type="entry name" value="Fasciclin"/>
    <property type="match status" value="3"/>
</dbReference>
<name>A0A1K2IP13_9FLAO</name>
<dbReference type="InterPro" id="IPR040475">
    <property type="entry name" value="SGBP_B_XBD"/>
</dbReference>
<gene>
    <name evidence="2" type="ORF">SAMN05428642_103132</name>
</gene>
<protein>
    <submittedName>
        <fullName evidence="2">Uncaracterized surface protein containing fasciclin (FAS1) repeats</fullName>
    </submittedName>
</protein>
<dbReference type="OrthoDB" id="9800666at2"/>